<dbReference type="InterPro" id="IPR032678">
    <property type="entry name" value="tRNA-synt_1_cat_dom"/>
</dbReference>
<name>A0ABV6KCG7_9BACI</name>
<dbReference type="InterPro" id="IPR024909">
    <property type="entry name" value="Cys-tRNA/MSH_ligase"/>
</dbReference>
<dbReference type="InterPro" id="IPR015273">
    <property type="entry name" value="Cys-tRNA-synt_Ia_DALR"/>
</dbReference>
<dbReference type="Gene3D" id="3.40.50.620">
    <property type="entry name" value="HUPs"/>
    <property type="match status" value="1"/>
</dbReference>
<keyword evidence="7 13" id="KW-0547">Nucleotide-binding</keyword>
<feature type="short sequence motif" description="'HIGH' region" evidence="13">
    <location>
        <begin position="31"/>
        <end position="41"/>
    </location>
</feature>
<evidence type="ECO:0000256" key="3">
    <source>
        <dbReference type="ARBA" id="ARBA00011245"/>
    </source>
</evidence>
<evidence type="ECO:0000256" key="14">
    <source>
        <dbReference type="SAM" id="Coils"/>
    </source>
</evidence>
<keyword evidence="14" id="KW-0175">Coiled coil</keyword>
<dbReference type="PANTHER" id="PTHR10890">
    <property type="entry name" value="CYSTEINYL-TRNA SYNTHETASE"/>
    <property type="match status" value="1"/>
</dbReference>
<keyword evidence="10 13" id="KW-0648">Protein biosynthesis</keyword>
<dbReference type="EMBL" id="JBHLUX010000009">
    <property type="protein sequence ID" value="MFC0469768.1"/>
    <property type="molecule type" value="Genomic_DNA"/>
</dbReference>
<evidence type="ECO:0000256" key="2">
    <source>
        <dbReference type="ARBA" id="ARBA00005594"/>
    </source>
</evidence>
<proteinExistence type="inferred from homology"/>
<comment type="subunit">
    <text evidence="3 13">Monomer.</text>
</comment>
<accession>A0ABV6KCG7</accession>
<dbReference type="GO" id="GO:0004817">
    <property type="term" value="F:cysteine-tRNA ligase activity"/>
    <property type="evidence" value="ECO:0007669"/>
    <property type="project" value="UniProtKB-EC"/>
</dbReference>
<comment type="cofactor">
    <cofactor evidence="13">
        <name>Zn(2+)</name>
        <dbReference type="ChEBI" id="CHEBI:29105"/>
    </cofactor>
    <text evidence="13">Binds 1 zinc ion per subunit.</text>
</comment>
<comment type="subcellular location">
    <subcellularLocation>
        <location evidence="1 13">Cytoplasm</location>
    </subcellularLocation>
</comment>
<keyword evidence="6 13" id="KW-0479">Metal-binding</keyword>
<keyword evidence="4 13" id="KW-0963">Cytoplasm</keyword>
<dbReference type="InterPro" id="IPR009080">
    <property type="entry name" value="tRNAsynth_Ia_anticodon-bd"/>
</dbReference>
<dbReference type="PANTHER" id="PTHR10890:SF3">
    <property type="entry name" value="CYSTEINE--TRNA LIGASE, CYTOPLASMIC"/>
    <property type="match status" value="1"/>
</dbReference>
<comment type="similarity">
    <text evidence="2 13">Belongs to the class-I aminoacyl-tRNA synthetase family.</text>
</comment>
<feature type="binding site" evidence="13">
    <location>
        <position position="269"/>
    </location>
    <ligand>
        <name>ATP</name>
        <dbReference type="ChEBI" id="CHEBI:30616"/>
    </ligand>
</feature>
<feature type="coiled-coil region" evidence="14">
    <location>
        <begin position="309"/>
        <end position="336"/>
    </location>
</feature>
<keyword evidence="13" id="KW-0597">Phosphoprotein</keyword>
<evidence type="ECO:0000256" key="7">
    <source>
        <dbReference type="ARBA" id="ARBA00022741"/>
    </source>
</evidence>
<dbReference type="RefSeq" id="WP_335962349.1">
    <property type="nucleotide sequence ID" value="NZ_JAXBLX010000027.1"/>
</dbReference>
<evidence type="ECO:0000256" key="9">
    <source>
        <dbReference type="ARBA" id="ARBA00022840"/>
    </source>
</evidence>
<comment type="caution">
    <text evidence="16">The sequence shown here is derived from an EMBL/GenBank/DDBJ whole genome shotgun (WGS) entry which is preliminary data.</text>
</comment>
<evidence type="ECO:0000256" key="10">
    <source>
        <dbReference type="ARBA" id="ARBA00022917"/>
    </source>
</evidence>
<feature type="binding site" evidence="13">
    <location>
        <position position="29"/>
    </location>
    <ligand>
        <name>Zn(2+)</name>
        <dbReference type="ChEBI" id="CHEBI:29105"/>
    </ligand>
</feature>
<dbReference type="InterPro" id="IPR015803">
    <property type="entry name" value="Cys-tRNA-ligase"/>
</dbReference>
<keyword evidence="8 13" id="KW-0862">Zinc</keyword>
<keyword evidence="17" id="KW-1185">Reference proteome</keyword>
<evidence type="ECO:0000256" key="4">
    <source>
        <dbReference type="ARBA" id="ARBA00022490"/>
    </source>
</evidence>
<evidence type="ECO:0000256" key="5">
    <source>
        <dbReference type="ARBA" id="ARBA00022598"/>
    </source>
</evidence>
<dbReference type="NCBIfam" id="TIGR00435">
    <property type="entry name" value="cysS"/>
    <property type="match status" value="1"/>
</dbReference>
<dbReference type="Pfam" id="PF09190">
    <property type="entry name" value="DALR_2"/>
    <property type="match status" value="1"/>
</dbReference>
<comment type="catalytic activity">
    <reaction evidence="12 13">
        <text>tRNA(Cys) + L-cysteine + ATP = L-cysteinyl-tRNA(Cys) + AMP + diphosphate</text>
        <dbReference type="Rhea" id="RHEA:17773"/>
        <dbReference type="Rhea" id="RHEA-COMP:9661"/>
        <dbReference type="Rhea" id="RHEA-COMP:9679"/>
        <dbReference type="ChEBI" id="CHEBI:30616"/>
        <dbReference type="ChEBI" id="CHEBI:33019"/>
        <dbReference type="ChEBI" id="CHEBI:35235"/>
        <dbReference type="ChEBI" id="CHEBI:78442"/>
        <dbReference type="ChEBI" id="CHEBI:78517"/>
        <dbReference type="ChEBI" id="CHEBI:456215"/>
        <dbReference type="EC" id="6.1.1.16"/>
    </reaction>
</comment>
<evidence type="ECO:0000259" key="15">
    <source>
        <dbReference type="SMART" id="SM00840"/>
    </source>
</evidence>
<evidence type="ECO:0000256" key="8">
    <source>
        <dbReference type="ARBA" id="ARBA00022833"/>
    </source>
</evidence>
<evidence type="ECO:0000313" key="16">
    <source>
        <dbReference type="EMBL" id="MFC0469768.1"/>
    </source>
</evidence>
<reference evidence="16 17" key="1">
    <citation type="submission" date="2024-09" db="EMBL/GenBank/DDBJ databases">
        <authorList>
            <person name="Sun Q."/>
            <person name="Mori K."/>
        </authorList>
    </citation>
    <scope>NUCLEOTIDE SEQUENCE [LARGE SCALE GENOMIC DNA]</scope>
    <source>
        <strain evidence="16 17">NCAIM B.02610</strain>
    </source>
</reference>
<dbReference type="CDD" id="cd00672">
    <property type="entry name" value="CysRS_core"/>
    <property type="match status" value="1"/>
</dbReference>
<evidence type="ECO:0000256" key="13">
    <source>
        <dbReference type="HAMAP-Rule" id="MF_00041"/>
    </source>
</evidence>
<keyword evidence="9 13" id="KW-0067">ATP-binding</keyword>
<protein>
    <recommendedName>
        <fullName evidence="13">Cysteine--tRNA ligase</fullName>
        <ecNumber evidence="13">6.1.1.16</ecNumber>
    </recommendedName>
    <alternativeName>
        <fullName evidence="13">Cysteinyl-tRNA synthetase</fullName>
        <shortName evidence="13">CysRS</shortName>
    </alternativeName>
</protein>
<evidence type="ECO:0000256" key="1">
    <source>
        <dbReference type="ARBA" id="ARBA00004496"/>
    </source>
</evidence>
<gene>
    <name evidence="13 16" type="primary">cysS</name>
    <name evidence="16" type="ORF">ACFFHM_04265</name>
</gene>
<feature type="short sequence motif" description="'KMSKS' region" evidence="13">
    <location>
        <begin position="266"/>
        <end position="270"/>
    </location>
</feature>
<dbReference type="SMART" id="SM00840">
    <property type="entry name" value="DALR_2"/>
    <property type="match status" value="1"/>
</dbReference>
<sequence length="465" mass="53280">MSIHVYNSLTKTKEPFIPIEEGKVKMYVCGPTVYNYIHIGNARPPIVYDMVRKYLEYRGYDVTFVSNFTDVDDKIIRAANELGEDVFKVANRFIEAYHHDTCALGVKEADIHPRVTETIPEIIAFVQALVNKGYAYESKEDVYFRTRKFEGYGKLSSQSIEDLRSGARIEVDERKEDALDFVLWKAAKEGEVSWESPWGEGRPGWHIECSAMVKKYLGDTIDIHAGGQDLSFPHHENEIAQSESLTGKPMANYWLHNGFINIDNEKMSKSLGNFVLANEIIRQHSAEVVRFFMLTAHYRSPINFSDELLDGARNGLERLKTAVSSLEHRLEESADLGQEADWLERVAAQKQRFIQEMDDDFNSANGIAVLFDLAKEANRYLREDQTSKKVIESFISLFHEFANVLGLTLHSQKELLDADIEQLIKQRNEARKQKDFALADQIRDELKEQGIVLEDTAQGVRWKRG</sequence>
<feature type="coiled-coil region" evidence="14">
    <location>
        <begin position="413"/>
        <end position="440"/>
    </location>
</feature>
<feature type="modified residue" description="Phosphoserine" evidence="13">
    <location>
        <position position="270"/>
    </location>
</feature>
<evidence type="ECO:0000256" key="12">
    <source>
        <dbReference type="ARBA" id="ARBA00047398"/>
    </source>
</evidence>
<dbReference type="CDD" id="cd07963">
    <property type="entry name" value="Anticodon_Ia_Cys"/>
    <property type="match status" value="1"/>
</dbReference>
<feature type="binding site" evidence="13">
    <location>
        <position position="209"/>
    </location>
    <ligand>
        <name>Zn(2+)</name>
        <dbReference type="ChEBI" id="CHEBI:29105"/>
    </ligand>
</feature>
<feature type="binding site" evidence="13">
    <location>
        <position position="238"/>
    </location>
    <ligand>
        <name>Zn(2+)</name>
        <dbReference type="ChEBI" id="CHEBI:29105"/>
    </ligand>
</feature>
<evidence type="ECO:0000313" key="17">
    <source>
        <dbReference type="Proteomes" id="UP001589838"/>
    </source>
</evidence>
<dbReference type="Proteomes" id="UP001589838">
    <property type="component" value="Unassembled WGS sequence"/>
</dbReference>
<dbReference type="InterPro" id="IPR056411">
    <property type="entry name" value="CysS_C"/>
</dbReference>
<organism evidence="16 17">
    <name type="scientific">Halalkalibacter kiskunsagensis</name>
    <dbReference type="NCBI Taxonomy" id="1548599"/>
    <lineage>
        <taxon>Bacteria</taxon>
        <taxon>Bacillati</taxon>
        <taxon>Bacillota</taxon>
        <taxon>Bacilli</taxon>
        <taxon>Bacillales</taxon>
        <taxon>Bacillaceae</taxon>
        <taxon>Halalkalibacter</taxon>
    </lineage>
</organism>
<dbReference type="InterPro" id="IPR014729">
    <property type="entry name" value="Rossmann-like_a/b/a_fold"/>
</dbReference>
<dbReference type="SUPFAM" id="SSF52374">
    <property type="entry name" value="Nucleotidylyl transferase"/>
    <property type="match status" value="1"/>
</dbReference>
<dbReference type="EC" id="6.1.1.16" evidence="13"/>
<dbReference type="Pfam" id="PF23493">
    <property type="entry name" value="CysS_C"/>
    <property type="match status" value="1"/>
</dbReference>
<keyword evidence="11 13" id="KW-0030">Aminoacyl-tRNA synthetase</keyword>
<dbReference type="HAMAP" id="MF_00041">
    <property type="entry name" value="Cys_tRNA_synth"/>
    <property type="match status" value="1"/>
</dbReference>
<feature type="binding site" evidence="13">
    <location>
        <position position="234"/>
    </location>
    <ligand>
        <name>Zn(2+)</name>
        <dbReference type="ChEBI" id="CHEBI:29105"/>
    </ligand>
</feature>
<evidence type="ECO:0000256" key="6">
    <source>
        <dbReference type="ARBA" id="ARBA00022723"/>
    </source>
</evidence>
<evidence type="ECO:0000256" key="11">
    <source>
        <dbReference type="ARBA" id="ARBA00023146"/>
    </source>
</evidence>
<keyword evidence="5 13" id="KW-0436">Ligase</keyword>
<dbReference type="Gene3D" id="1.20.120.1910">
    <property type="entry name" value="Cysteine-tRNA ligase, C-terminal anti-codon recognition domain"/>
    <property type="match status" value="1"/>
</dbReference>
<dbReference type="PRINTS" id="PR00983">
    <property type="entry name" value="TRNASYNTHCYS"/>
</dbReference>
<dbReference type="Pfam" id="PF01406">
    <property type="entry name" value="tRNA-synt_1e"/>
    <property type="match status" value="1"/>
</dbReference>
<dbReference type="SUPFAM" id="SSF47323">
    <property type="entry name" value="Anticodon-binding domain of a subclass of class I aminoacyl-tRNA synthetases"/>
    <property type="match status" value="1"/>
</dbReference>
<feature type="domain" description="Cysteinyl-tRNA synthetase class Ia DALR" evidence="15">
    <location>
        <begin position="352"/>
        <end position="416"/>
    </location>
</feature>